<evidence type="ECO:0000256" key="2">
    <source>
        <dbReference type="ARBA" id="ARBA00022473"/>
    </source>
</evidence>
<dbReference type="InterPro" id="IPR024660">
    <property type="entry name" value="UCS_central_dom"/>
</dbReference>
<dbReference type="Proteomes" id="UP001497525">
    <property type="component" value="Unassembled WGS sequence"/>
</dbReference>
<dbReference type="SMART" id="SM00028">
    <property type="entry name" value="TPR"/>
    <property type="match status" value="3"/>
</dbReference>
<name>A0AAV2TQN8_CALDB</name>
<dbReference type="InterPro" id="IPR011989">
    <property type="entry name" value="ARM-like"/>
</dbReference>
<evidence type="ECO:0000256" key="6">
    <source>
        <dbReference type="ARBA" id="ARBA00023186"/>
    </source>
</evidence>
<dbReference type="GO" id="GO:0051879">
    <property type="term" value="F:Hsp90 protein binding"/>
    <property type="evidence" value="ECO:0007669"/>
    <property type="project" value="TreeGrafter"/>
</dbReference>
<dbReference type="PROSITE" id="PS50005">
    <property type="entry name" value="TPR"/>
    <property type="match status" value="2"/>
</dbReference>
<dbReference type="InterPro" id="IPR016024">
    <property type="entry name" value="ARM-type_fold"/>
</dbReference>
<evidence type="ECO:0000256" key="3">
    <source>
        <dbReference type="ARBA" id="ARBA00022490"/>
    </source>
</evidence>
<dbReference type="Gene3D" id="1.25.10.10">
    <property type="entry name" value="Leucine-rich Repeat Variant"/>
    <property type="match status" value="2"/>
</dbReference>
<feature type="repeat" description="TPR" evidence="7">
    <location>
        <begin position="42"/>
        <end position="75"/>
    </location>
</feature>
<keyword evidence="6" id="KW-0143">Chaperone</keyword>
<dbReference type="AlphaFoldDB" id="A0AAV2TQN8"/>
<gene>
    <name evidence="9" type="ORF">CDAUBV1_LOCUS14815</name>
</gene>
<reference evidence="9" key="1">
    <citation type="submission" date="2024-06" db="EMBL/GenBank/DDBJ databases">
        <authorList>
            <person name="Liu X."/>
            <person name="Lenzi L."/>
            <person name="Haldenby T S."/>
            <person name="Uol C."/>
        </authorList>
    </citation>
    <scope>NUCLEOTIDE SEQUENCE</scope>
</reference>
<evidence type="ECO:0000256" key="5">
    <source>
        <dbReference type="ARBA" id="ARBA00022782"/>
    </source>
</evidence>
<evidence type="ECO:0000259" key="8">
    <source>
        <dbReference type="Pfam" id="PF11701"/>
    </source>
</evidence>
<comment type="caution">
    <text evidence="9">The sequence shown here is derived from an EMBL/GenBank/DDBJ whole genome shotgun (WGS) entry which is preliminary data.</text>
</comment>
<proteinExistence type="predicted"/>
<organism evidence="9 10">
    <name type="scientific">Calicophoron daubneyi</name>
    <name type="common">Rumen fluke</name>
    <name type="synonym">Paramphistomum daubneyi</name>
    <dbReference type="NCBI Taxonomy" id="300641"/>
    <lineage>
        <taxon>Eukaryota</taxon>
        <taxon>Metazoa</taxon>
        <taxon>Spiralia</taxon>
        <taxon>Lophotrochozoa</taxon>
        <taxon>Platyhelminthes</taxon>
        <taxon>Trematoda</taxon>
        <taxon>Digenea</taxon>
        <taxon>Plagiorchiida</taxon>
        <taxon>Pronocephalata</taxon>
        <taxon>Paramphistomoidea</taxon>
        <taxon>Paramphistomidae</taxon>
        <taxon>Calicophoron</taxon>
    </lineage>
</organism>
<dbReference type="GO" id="GO:0007517">
    <property type="term" value="P:muscle organ development"/>
    <property type="evidence" value="ECO:0007669"/>
    <property type="project" value="UniProtKB-KW"/>
</dbReference>
<dbReference type="EMBL" id="CAXLJL010000623">
    <property type="protein sequence ID" value="CAL5139700.1"/>
    <property type="molecule type" value="Genomic_DNA"/>
</dbReference>
<dbReference type="Pfam" id="PF11701">
    <property type="entry name" value="UNC45-central"/>
    <property type="match status" value="1"/>
</dbReference>
<dbReference type="PANTHER" id="PTHR45994:SF1">
    <property type="entry name" value="FI21225P1"/>
    <property type="match status" value="1"/>
</dbReference>
<keyword evidence="5" id="KW-0221">Differentiation</keyword>
<dbReference type="Gene3D" id="1.25.40.10">
    <property type="entry name" value="Tetratricopeptide repeat domain"/>
    <property type="match status" value="1"/>
</dbReference>
<dbReference type="SUPFAM" id="SSF48371">
    <property type="entry name" value="ARM repeat"/>
    <property type="match status" value="1"/>
</dbReference>
<dbReference type="GO" id="GO:0030154">
    <property type="term" value="P:cell differentiation"/>
    <property type="evidence" value="ECO:0007669"/>
    <property type="project" value="UniProtKB-KW"/>
</dbReference>
<dbReference type="GO" id="GO:0048471">
    <property type="term" value="C:perinuclear region of cytoplasm"/>
    <property type="evidence" value="ECO:0007669"/>
    <property type="project" value="UniProtKB-SubCell"/>
</dbReference>
<evidence type="ECO:0000256" key="1">
    <source>
        <dbReference type="ARBA" id="ARBA00004556"/>
    </source>
</evidence>
<protein>
    <recommendedName>
        <fullName evidence="8">UNC-45/Cro1/She4 central domain-containing protein</fullName>
    </recommendedName>
</protein>
<evidence type="ECO:0000313" key="10">
    <source>
        <dbReference type="Proteomes" id="UP001497525"/>
    </source>
</evidence>
<comment type="subcellular location">
    <subcellularLocation>
        <location evidence="1">Cytoplasm</location>
        <location evidence="1">Perinuclear region</location>
    </subcellularLocation>
</comment>
<feature type="domain" description="UNC-45/Cro1/She4 central" evidence="8">
    <location>
        <begin position="395"/>
        <end position="533"/>
    </location>
</feature>
<keyword evidence="7" id="KW-0802">TPR repeat</keyword>
<dbReference type="PANTHER" id="PTHR45994">
    <property type="entry name" value="FI21225P1"/>
    <property type="match status" value="1"/>
</dbReference>
<keyword evidence="3" id="KW-0963">Cytoplasm</keyword>
<evidence type="ECO:0000256" key="4">
    <source>
        <dbReference type="ARBA" id="ARBA00022541"/>
    </source>
</evidence>
<dbReference type="InterPro" id="IPR011990">
    <property type="entry name" value="TPR-like_helical_dom_sf"/>
</dbReference>
<evidence type="ECO:0000256" key="7">
    <source>
        <dbReference type="PROSITE-ProRule" id="PRU00339"/>
    </source>
</evidence>
<dbReference type="InterPro" id="IPR019734">
    <property type="entry name" value="TPR_rpt"/>
</dbReference>
<keyword evidence="2" id="KW-0217">Developmental protein</keyword>
<sequence length="1094" mass="121309">MEELISLKDKGNELFKNGSYREAIALYNQCLLEAGLSDSLQCILHSNKAQAYLKLEEYDSAVKSADAALKILPSDSKALFRRCQAYEKLGVWENALQDSRRLIQLEPKNEAAKRLARRIEMTVSSRIAEAESVPTKMNGMFDILINKESSTEKLEQALNNLTALISENGPSAASLIWNHPCFSEVFKLAREDNEKMVVASHRLLAHTFEYYPDRCLLVLERLTPQYFVDRIFSRKPEKSLEICRFLNALLEGFTQLKAYEKAKEADSLNTNKMSAKVAPVKYPKYKIDPSVEKPVFGVLQHLLKATNSYRLSAATRDYILEMLIRFVPSDKGIGWSRKLVKSEGVLERLLEVGGAAGTSSLKDWRSRRSRQLEAQKQSTGEVNTLETTFRLLTGPNTRMTLACLLAKVYDDLVSDKDRNEFNDMCTEFVLDLFSDRYLETKIEAASVIGTLFLGPYEVGASILARSGVLEGLFILTQSINQLHQTIALDTIILATQKREQCANLVSKAVPVLQTLYKSENDGTKIRALVALCKFGSVGGTDTSIKSLTQGSTLSLMKACRRLLLGMDQPEPDVGEITAAPQPEAKVTDQGLMTIDEVDESDTDDEFVTRAPSKRRVRPANMKSDTINAHFPTLKDSDTVRWAIEGLAYLSLDAEVKQEIVGDPEFVRVLFHVAAVDFKECAFPLASLVANLTNSLPRNEVLPEMVELAKFAKQHIPQDHPLDAKEVANERRRRLVNAGLPTVLYNITIRLARGPVGSELGLRELISRVYLSTAEEVENRGKLAQAGAGKALLDLALKSNTDSGKVVASQALARLAITADPRVTFPGQRSLELVRPLLQLLSGDCDGLPNYEGLLALTNLASLDDSHRHRIMAERGLPLIDQHMFEENPMLRRAAVECIANMANYHPFVVACGGTLPLDEVHLGSKLPFLKSSTERVKLLVLYCCEFEDLQLVRAASGALATMSHDPGIITLITKTSSWFETLQTLAGHEACALQHRGAHILRNIVIHGERSLAEYLCRSNMLEVIMSLSQMPDIAPSDHIAADIALSPGLSVLQVRQQAEKDRSATRECATDALKKLQEYGLVEHLPPRNGRSG</sequence>
<keyword evidence="4" id="KW-0517">Myogenesis</keyword>
<accession>A0AAV2TQN8</accession>
<feature type="repeat" description="TPR" evidence="7">
    <location>
        <begin position="76"/>
        <end position="109"/>
    </location>
</feature>
<evidence type="ECO:0000313" key="9">
    <source>
        <dbReference type="EMBL" id="CAL5139700.1"/>
    </source>
</evidence>
<dbReference type="SUPFAM" id="SSF48452">
    <property type="entry name" value="TPR-like"/>
    <property type="match status" value="1"/>
</dbReference>